<name>A0A225WDR8_9STRA</name>
<evidence type="ECO:0000313" key="2">
    <source>
        <dbReference type="EMBL" id="OWZ15873.1"/>
    </source>
</evidence>
<feature type="compositionally biased region" description="Low complexity" evidence="1">
    <location>
        <begin position="79"/>
        <end position="93"/>
    </location>
</feature>
<gene>
    <name evidence="2" type="ORF">PHMEG_00010411</name>
</gene>
<feature type="region of interest" description="Disordered" evidence="1">
    <location>
        <begin position="68"/>
        <end position="117"/>
    </location>
</feature>
<protein>
    <submittedName>
        <fullName evidence="2">Uncharacterized protein</fullName>
    </submittedName>
</protein>
<dbReference type="AlphaFoldDB" id="A0A225WDR8"/>
<sequence>MTTESAASSEKDCVFTQRFQSTSSIFADLDDSLTLAAPPTKGSLTTRLNPSLLYAQLSHELQLGKKKRVHLKDEVPDGTTTAEATEASTEDSTMQVQRPIAEVRPNPTAHDIDPVSVQEERIRRIVQAQDEDLRRSNPKAI</sequence>
<reference evidence="3" key="1">
    <citation type="submission" date="2017-03" db="EMBL/GenBank/DDBJ databases">
        <title>Phytopthora megakarya and P. palmivora, two closely related causual agents of cacao black pod achieved similar genome size and gene model numbers by different mechanisms.</title>
        <authorList>
            <person name="Ali S."/>
            <person name="Shao J."/>
            <person name="Larry D.J."/>
            <person name="Kronmiller B."/>
            <person name="Shen D."/>
            <person name="Strem M.D."/>
            <person name="Melnick R.L."/>
            <person name="Guiltinan M.J."/>
            <person name="Tyler B.M."/>
            <person name="Meinhardt L.W."/>
            <person name="Bailey B.A."/>
        </authorList>
    </citation>
    <scope>NUCLEOTIDE SEQUENCE [LARGE SCALE GENOMIC DNA]</scope>
    <source>
        <strain evidence="3">zdho120</strain>
    </source>
</reference>
<dbReference type="EMBL" id="NBNE01001038">
    <property type="protein sequence ID" value="OWZ15873.1"/>
    <property type="molecule type" value="Genomic_DNA"/>
</dbReference>
<keyword evidence="3" id="KW-1185">Reference proteome</keyword>
<evidence type="ECO:0000256" key="1">
    <source>
        <dbReference type="SAM" id="MobiDB-lite"/>
    </source>
</evidence>
<comment type="caution">
    <text evidence="2">The sequence shown here is derived from an EMBL/GenBank/DDBJ whole genome shotgun (WGS) entry which is preliminary data.</text>
</comment>
<dbReference type="Proteomes" id="UP000198211">
    <property type="component" value="Unassembled WGS sequence"/>
</dbReference>
<accession>A0A225WDR8</accession>
<organism evidence="2 3">
    <name type="scientific">Phytophthora megakarya</name>
    <dbReference type="NCBI Taxonomy" id="4795"/>
    <lineage>
        <taxon>Eukaryota</taxon>
        <taxon>Sar</taxon>
        <taxon>Stramenopiles</taxon>
        <taxon>Oomycota</taxon>
        <taxon>Peronosporomycetes</taxon>
        <taxon>Peronosporales</taxon>
        <taxon>Peronosporaceae</taxon>
        <taxon>Phytophthora</taxon>
    </lineage>
</organism>
<proteinExistence type="predicted"/>
<evidence type="ECO:0000313" key="3">
    <source>
        <dbReference type="Proteomes" id="UP000198211"/>
    </source>
</evidence>